<dbReference type="AlphaFoldDB" id="A0A9X2D0M2"/>
<evidence type="ECO:0000256" key="5">
    <source>
        <dbReference type="ARBA" id="ARBA00022519"/>
    </source>
</evidence>
<evidence type="ECO:0000256" key="9">
    <source>
        <dbReference type="ARBA" id="ARBA00025772"/>
    </source>
</evidence>
<proteinExistence type="inferred from homology"/>
<keyword evidence="5" id="KW-0997">Cell inner membrane</keyword>
<dbReference type="PROSITE" id="PS00409">
    <property type="entry name" value="PROKAR_NTER_METHYL"/>
    <property type="match status" value="1"/>
</dbReference>
<reference evidence="12" key="1">
    <citation type="submission" date="2021-11" db="EMBL/GenBank/DDBJ databases">
        <title>Legionella maioricencis sp. nov., a new species isolated from hot water samples in Mallorca.</title>
        <authorList>
            <person name="Crespi S."/>
            <person name="Drasar V."/>
            <person name="Salva-Serra F."/>
            <person name="Jaen-Luchoro D."/>
            <person name="Pineiro-Iglesias B."/>
            <person name="Aliaga F."/>
            <person name="Fernandez-Juarez V."/>
            <person name="Coll G."/>
            <person name="Moore E.R.B."/>
            <person name="Bennasar-Figueras A."/>
        </authorList>
    </citation>
    <scope>NUCLEOTIDE SEQUENCE</scope>
    <source>
        <strain evidence="12">HCPI-6</strain>
    </source>
</reference>
<evidence type="ECO:0000256" key="6">
    <source>
        <dbReference type="ARBA" id="ARBA00022692"/>
    </source>
</evidence>
<sequence>MMKIKGFTLIEVLITLIFLAGLSLLSISSASFLTYKNERQTLIDEIRTAIQYAKIQAITLGHPVYLAPVDTSLNWSKGMILAQYNNKKNTSAPLYQWRWHHPRWNITWTGAGALNKIMLSNNPVSAISNGQFVLFNSYTKERVVIVLNKLGRIKIKSKD</sequence>
<evidence type="ECO:0000256" key="3">
    <source>
        <dbReference type="ARBA" id="ARBA00022475"/>
    </source>
</evidence>
<gene>
    <name evidence="12" type="ORF">LOX96_09120</name>
</gene>
<keyword evidence="4" id="KW-0488">Methylation</keyword>
<evidence type="ECO:0000313" key="13">
    <source>
        <dbReference type="Proteomes" id="UP001139721"/>
    </source>
</evidence>
<evidence type="ECO:0000259" key="11">
    <source>
        <dbReference type="Pfam" id="PF12019"/>
    </source>
</evidence>
<dbReference type="Gene3D" id="3.55.40.10">
    <property type="entry name" value="minor pseudopilin epsh domain"/>
    <property type="match status" value="1"/>
</dbReference>
<dbReference type="InterPro" id="IPR022346">
    <property type="entry name" value="T2SS_GspH"/>
</dbReference>
<evidence type="ECO:0000256" key="2">
    <source>
        <dbReference type="ARBA" id="ARBA00021549"/>
    </source>
</evidence>
<dbReference type="GO" id="GO:0015628">
    <property type="term" value="P:protein secretion by the type II secretion system"/>
    <property type="evidence" value="ECO:0007669"/>
    <property type="project" value="InterPro"/>
</dbReference>
<keyword evidence="13" id="KW-1185">Reference proteome</keyword>
<keyword evidence="7" id="KW-1133">Transmembrane helix</keyword>
<evidence type="ECO:0000313" key="12">
    <source>
        <dbReference type="EMBL" id="MCL9684251.1"/>
    </source>
</evidence>
<comment type="similarity">
    <text evidence="9">Belongs to the GSP H family.</text>
</comment>
<evidence type="ECO:0000256" key="1">
    <source>
        <dbReference type="ARBA" id="ARBA00004377"/>
    </source>
</evidence>
<dbReference type="GO" id="GO:0015627">
    <property type="term" value="C:type II protein secretion system complex"/>
    <property type="evidence" value="ECO:0007669"/>
    <property type="project" value="InterPro"/>
</dbReference>
<dbReference type="InterPro" id="IPR012902">
    <property type="entry name" value="N_methyl_site"/>
</dbReference>
<protein>
    <recommendedName>
        <fullName evidence="2">Type II secretion system protein H</fullName>
    </recommendedName>
    <alternativeName>
        <fullName evidence="10">General secretion pathway protein H</fullName>
    </alternativeName>
</protein>
<accession>A0A9X2D0M2</accession>
<comment type="caution">
    <text evidence="12">The sequence shown here is derived from an EMBL/GenBank/DDBJ whole genome shotgun (WGS) entry which is preliminary data.</text>
</comment>
<evidence type="ECO:0000256" key="8">
    <source>
        <dbReference type="ARBA" id="ARBA00023136"/>
    </source>
</evidence>
<keyword evidence="8" id="KW-0472">Membrane</keyword>
<dbReference type="Pfam" id="PF12019">
    <property type="entry name" value="GspH"/>
    <property type="match status" value="1"/>
</dbReference>
<evidence type="ECO:0000256" key="10">
    <source>
        <dbReference type="ARBA" id="ARBA00030775"/>
    </source>
</evidence>
<feature type="domain" description="General secretion pathway GspH" evidence="11">
    <location>
        <begin position="44"/>
        <end position="150"/>
    </location>
</feature>
<keyword evidence="6" id="KW-0812">Transmembrane</keyword>
<organism evidence="12 13">
    <name type="scientific">Legionella maioricensis</name>
    <dbReference type="NCBI Taxonomy" id="2896528"/>
    <lineage>
        <taxon>Bacteria</taxon>
        <taxon>Pseudomonadati</taxon>
        <taxon>Pseudomonadota</taxon>
        <taxon>Gammaproteobacteria</taxon>
        <taxon>Legionellales</taxon>
        <taxon>Legionellaceae</taxon>
        <taxon>Legionella</taxon>
    </lineage>
</organism>
<comment type="subcellular location">
    <subcellularLocation>
        <location evidence="1">Cell inner membrane</location>
        <topology evidence="1">Single-pass membrane protein</topology>
    </subcellularLocation>
</comment>
<dbReference type="SUPFAM" id="SSF54523">
    <property type="entry name" value="Pili subunits"/>
    <property type="match status" value="1"/>
</dbReference>
<name>A0A9X2D0M2_9GAMM</name>
<dbReference type="EMBL" id="JAJKBJ010000009">
    <property type="protein sequence ID" value="MCL9684251.1"/>
    <property type="molecule type" value="Genomic_DNA"/>
</dbReference>
<keyword evidence="3" id="KW-1003">Cell membrane</keyword>
<dbReference type="GO" id="GO:0005886">
    <property type="term" value="C:plasma membrane"/>
    <property type="evidence" value="ECO:0007669"/>
    <property type="project" value="UniProtKB-SubCell"/>
</dbReference>
<dbReference type="Proteomes" id="UP001139721">
    <property type="component" value="Unassembled WGS sequence"/>
</dbReference>
<dbReference type="InterPro" id="IPR045584">
    <property type="entry name" value="Pilin-like"/>
</dbReference>
<evidence type="ECO:0000256" key="4">
    <source>
        <dbReference type="ARBA" id="ARBA00022481"/>
    </source>
</evidence>
<evidence type="ECO:0000256" key="7">
    <source>
        <dbReference type="ARBA" id="ARBA00022989"/>
    </source>
</evidence>
<dbReference type="RefSeq" id="WP_250421159.1">
    <property type="nucleotide sequence ID" value="NZ_JAJKBJ010000009.1"/>
</dbReference>